<keyword evidence="6" id="KW-1185">Reference proteome</keyword>
<dbReference type="Proteomes" id="UP001165289">
    <property type="component" value="Unassembled WGS sequence"/>
</dbReference>
<dbReference type="InterPro" id="IPR023409">
    <property type="entry name" value="14-3-3_CS"/>
</dbReference>
<evidence type="ECO:0000313" key="5">
    <source>
        <dbReference type="EMBL" id="KAI6653585.1"/>
    </source>
</evidence>
<gene>
    <name evidence="5" type="ORF">LOD99_3480</name>
</gene>
<dbReference type="AlphaFoldDB" id="A0AAV7JYI5"/>
<dbReference type="CDD" id="cd08774">
    <property type="entry name" value="14-3-3"/>
    <property type="match status" value="1"/>
</dbReference>
<feature type="region of interest" description="Disordered" evidence="3">
    <location>
        <begin position="237"/>
        <end position="263"/>
    </location>
</feature>
<dbReference type="InterPro" id="IPR000308">
    <property type="entry name" value="14-3-3"/>
</dbReference>
<evidence type="ECO:0000256" key="1">
    <source>
        <dbReference type="ARBA" id="ARBA00006141"/>
    </source>
</evidence>
<protein>
    <submittedName>
        <fullName evidence="5">14-3-3-like protein GF14 iota isoform X2</fullName>
    </submittedName>
</protein>
<dbReference type="SMART" id="SM00101">
    <property type="entry name" value="14_3_3"/>
    <property type="match status" value="1"/>
</dbReference>
<comment type="caution">
    <text evidence="5">The sequence shown here is derived from an EMBL/GenBank/DDBJ whole genome shotgun (WGS) entry which is preliminary data.</text>
</comment>
<dbReference type="PRINTS" id="PR00305">
    <property type="entry name" value="1433ZETA"/>
</dbReference>
<reference evidence="5 6" key="1">
    <citation type="journal article" date="2023" name="BMC Biol.">
        <title>The compact genome of the sponge Oopsacas minuta (Hexactinellida) is lacking key metazoan core genes.</title>
        <authorList>
            <person name="Santini S."/>
            <person name="Schenkelaars Q."/>
            <person name="Jourda C."/>
            <person name="Duchesne M."/>
            <person name="Belahbib H."/>
            <person name="Rocher C."/>
            <person name="Selva M."/>
            <person name="Riesgo A."/>
            <person name="Vervoort M."/>
            <person name="Leys S.P."/>
            <person name="Kodjabachian L."/>
            <person name="Le Bivic A."/>
            <person name="Borchiellini C."/>
            <person name="Claverie J.M."/>
            <person name="Renard E."/>
        </authorList>
    </citation>
    <scope>NUCLEOTIDE SEQUENCE [LARGE SCALE GENOMIC DNA]</scope>
    <source>
        <strain evidence="5">SPO-2</strain>
    </source>
</reference>
<dbReference type="Gene3D" id="1.20.190.20">
    <property type="entry name" value="14-3-3 domain"/>
    <property type="match status" value="1"/>
</dbReference>
<name>A0AAV7JYI5_9METZ</name>
<organism evidence="5 6">
    <name type="scientific">Oopsacas minuta</name>
    <dbReference type="NCBI Taxonomy" id="111878"/>
    <lineage>
        <taxon>Eukaryota</taxon>
        <taxon>Metazoa</taxon>
        <taxon>Porifera</taxon>
        <taxon>Hexactinellida</taxon>
        <taxon>Hexasterophora</taxon>
        <taxon>Lyssacinosida</taxon>
        <taxon>Leucopsacidae</taxon>
        <taxon>Oopsacas</taxon>
    </lineage>
</organism>
<dbReference type="Pfam" id="PF00244">
    <property type="entry name" value="14-3-3"/>
    <property type="match status" value="1"/>
</dbReference>
<dbReference type="PROSITE" id="PS00796">
    <property type="entry name" value="1433_1"/>
    <property type="match status" value="1"/>
</dbReference>
<evidence type="ECO:0000259" key="4">
    <source>
        <dbReference type="SMART" id="SM00101"/>
    </source>
</evidence>
<accession>A0AAV7JYI5</accession>
<proteinExistence type="inferred from homology"/>
<dbReference type="EMBL" id="JAKMXF010000266">
    <property type="protein sequence ID" value="KAI6653585.1"/>
    <property type="molecule type" value="Genomic_DNA"/>
</dbReference>
<feature type="site" description="Interaction with phosphoserine on interacting protein" evidence="2">
    <location>
        <position position="59"/>
    </location>
</feature>
<dbReference type="InterPro" id="IPR023410">
    <property type="entry name" value="14-3-3_domain"/>
</dbReference>
<feature type="domain" description="14-3-3" evidence="4">
    <location>
        <begin position="5"/>
        <end position="249"/>
    </location>
</feature>
<sequence length="263" mass="30266">MDDPRENHFFQIRLAEQAERYEEMVQMFKQLILKDPKKLTVDQRNLLSVAYKNVIGVRRAAWRILCSLEAREMDKMKREASNELEVIAEYKISIEKELDGICLEILTLLDESIIPNDAESEARVFYYKMKGDYLRYKAEYKNGAEKQAIAEEALTSYTSANELSVDLVSTNPIKLGLALNFSVFYYEIMNEPKDACKLANKAFNDAISDLNSLSENEYKDAALIMQLLRDNLTLWTADQPQDEPVEPVGPQDDDDDDDEPKPE</sequence>
<comment type="similarity">
    <text evidence="1">Belongs to the 14-3-3 family.</text>
</comment>
<dbReference type="SUPFAM" id="SSF48445">
    <property type="entry name" value="14-3-3 protein"/>
    <property type="match status" value="1"/>
</dbReference>
<evidence type="ECO:0000256" key="3">
    <source>
        <dbReference type="SAM" id="MobiDB-lite"/>
    </source>
</evidence>
<feature type="site" description="Interaction with phosphoserine on interacting protein" evidence="2">
    <location>
        <position position="135"/>
    </location>
</feature>
<feature type="compositionally biased region" description="Acidic residues" evidence="3">
    <location>
        <begin position="240"/>
        <end position="263"/>
    </location>
</feature>
<dbReference type="InterPro" id="IPR036815">
    <property type="entry name" value="14-3-3_dom_sf"/>
</dbReference>
<dbReference type="PANTHER" id="PTHR18860">
    <property type="entry name" value="14-3-3 PROTEIN"/>
    <property type="match status" value="1"/>
</dbReference>
<evidence type="ECO:0000256" key="2">
    <source>
        <dbReference type="PIRSR" id="PIRSR000868-1"/>
    </source>
</evidence>
<dbReference type="PIRSF" id="PIRSF000868">
    <property type="entry name" value="14-3-3"/>
    <property type="match status" value="1"/>
</dbReference>
<evidence type="ECO:0000313" key="6">
    <source>
        <dbReference type="Proteomes" id="UP001165289"/>
    </source>
</evidence>